<dbReference type="EMBL" id="CP111019">
    <property type="protein sequence ID" value="WAR13626.1"/>
    <property type="molecule type" value="Genomic_DNA"/>
</dbReference>
<evidence type="ECO:0000313" key="7">
    <source>
        <dbReference type="EMBL" id="WAR13626.1"/>
    </source>
</evidence>
<feature type="compositionally biased region" description="Polar residues" evidence="5">
    <location>
        <begin position="174"/>
        <end position="212"/>
    </location>
</feature>
<dbReference type="InterPro" id="IPR051365">
    <property type="entry name" value="TOX_HMG-box_domain"/>
</dbReference>
<organism evidence="7 8">
    <name type="scientific">Mya arenaria</name>
    <name type="common">Soft-shell clam</name>
    <dbReference type="NCBI Taxonomy" id="6604"/>
    <lineage>
        <taxon>Eukaryota</taxon>
        <taxon>Metazoa</taxon>
        <taxon>Spiralia</taxon>
        <taxon>Lophotrochozoa</taxon>
        <taxon>Mollusca</taxon>
        <taxon>Bivalvia</taxon>
        <taxon>Autobranchia</taxon>
        <taxon>Heteroconchia</taxon>
        <taxon>Euheterodonta</taxon>
        <taxon>Imparidentia</taxon>
        <taxon>Neoheterodontei</taxon>
        <taxon>Myida</taxon>
        <taxon>Myoidea</taxon>
        <taxon>Myidae</taxon>
        <taxon>Mya</taxon>
    </lineage>
</organism>
<dbReference type="Proteomes" id="UP001164746">
    <property type="component" value="Chromosome 8"/>
</dbReference>
<dbReference type="PANTHER" id="PTHR45781">
    <property type="entry name" value="AGAP000281-PA"/>
    <property type="match status" value="1"/>
</dbReference>
<feature type="compositionally biased region" description="Basic and acidic residues" evidence="5">
    <location>
        <begin position="295"/>
        <end position="304"/>
    </location>
</feature>
<dbReference type="SUPFAM" id="SSF47095">
    <property type="entry name" value="HMG-box"/>
    <property type="match status" value="1"/>
</dbReference>
<dbReference type="InterPro" id="IPR036910">
    <property type="entry name" value="HMG_box_dom_sf"/>
</dbReference>
<evidence type="ECO:0000259" key="6">
    <source>
        <dbReference type="PROSITE" id="PS50118"/>
    </source>
</evidence>
<dbReference type="PROSITE" id="PS50118">
    <property type="entry name" value="HMG_BOX_2"/>
    <property type="match status" value="1"/>
</dbReference>
<name>A0ABY7EY79_MYAAR</name>
<keyword evidence="3 4" id="KW-0539">Nucleus</keyword>
<feature type="region of interest" description="Disordered" evidence="5">
    <location>
        <begin position="174"/>
        <end position="225"/>
    </location>
</feature>
<dbReference type="InterPro" id="IPR009071">
    <property type="entry name" value="HMG_box_dom"/>
</dbReference>
<evidence type="ECO:0000256" key="2">
    <source>
        <dbReference type="ARBA" id="ARBA00023125"/>
    </source>
</evidence>
<proteinExistence type="predicted"/>
<evidence type="ECO:0000256" key="1">
    <source>
        <dbReference type="ARBA" id="ARBA00004123"/>
    </source>
</evidence>
<evidence type="ECO:0000256" key="4">
    <source>
        <dbReference type="PROSITE-ProRule" id="PRU00267"/>
    </source>
</evidence>
<feature type="DNA-binding region" description="HMG box" evidence="4">
    <location>
        <begin position="252"/>
        <end position="298"/>
    </location>
</feature>
<dbReference type="CDD" id="cd21995">
    <property type="entry name" value="HMG-box_TOX-like"/>
    <property type="match status" value="1"/>
</dbReference>
<gene>
    <name evidence="7" type="ORF">MAR_027806</name>
</gene>
<dbReference type="PANTHER" id="PTHR45781:SF1">
    <property type="entry name" value="HMG BOX DOMAIN-CONTAINING PROTEIN"/>
    <property type="match status" value="1"/>
</dbReference>
<protein>
    <submittedName>
        <fullName evidence="7">TOX3-like protein</fullName>
    </submittedName>
</protein>
<accession>A0ABY7EY79</accession>
<feature type="region of interest" description="Disordered" evidence="5">
    <location>
        <begin position="295"/>
        <end position="362"/>
    </location>
</feature>
<feature type="compositionally biased region" description="Low complexity" evidence="5">
    <location>
        <begin position="344"/>
        <end position="362"/>
    </location>
</feature>
<dbReference type="Pfam" id="PF00505">
    <property type="entry name" value="HMG_box"/>
    <property type="match status" value="1"/>
</dbReference>
<evidence type="ECO:0000256" key="3">
    <source>
        <dbReference type="ARBA" id="ARBA00023242"/>
    </source>
</evidence>
<evidence type="ECO:0000256" key="5">
    <source>
        <dbReference type="SAM" id="MobiDB-lite"/>
    </source>
</evidence>
<dbReference type="Gene3D" id="1.10.30.10">
    <property type="entry name" value="High mobility group box domain"/>
    <property type="match status" value="1"/>
</dbReference>
<keyword evidence="8" id="KW-1185">Reference proteome</keyword>
<comment type="subcellular location">
    <subcellularLocation>
        <location evidence="1">Nucleus</location>
    </subcellularLocation>
</comment>
<feature type="domain" description="HMG box" evidence="6">
    <location>
        <begin position="252"/>
        <end position="298"/>
    </location>
</feature>
<evidence type="ECO:0000313" key="8">
    <source>
        <dbReference type="Proteomes" id="UP001164746"/>
    </source>
</evidence>
<sequence>MIRTPSLGDDSYNFLNDKSEGCSFISDITEEDLFDPKYSVRDLPTISSSDLTELLDVKTGPYQNYTANFGNNTIVSQFRNNQIPQQGQNRESFISNSNNQVPQYQRYIKNFSAQRNTFLSRIMSAPRDSILESLESIAPKFPPQVMDLPDISVTNGHPTSSSAAAVSISTSQMYGNNQMTGSPPANNMSHNSSPVSNAMTVSPANSSTSNVTPPMESSEDSDDSVPLAQAKLAVAKKARIQKKKKKKDPNEPQKPVSAYALFFRDTQAAIKGQNPNATFGEVSKIVASMWEGLDPEHKNTRMDDSPSPPRHSPQGTSPQHMMGYMNNMSPAHMGSPAHIGSPLHAQSPQHMSSPHHMSSPAHMMGAPQHINMSPRHMASPQHITSPGHMMYENQNQSPPQYNNVGGVYNNGQSMDMMDNGMRVDSQQLPPTGVGFSWGCVHCMGRKPTSECLPREMNGLDPHWMSYQSISACCTVEQVCTCFHGYQEGAANSFVLIVNSQFGMKRRTVVHIVRLCF</sequence>
<keyword evidence="2 4" id="KW-0238">DNA-binding</keyword>
<reference evidence="7" key="1">
    <citation type="submission" date="2022-11" db="EMBL/GenBank/DDBJ databases">
        <title>Centuries of genome instability and evolution in soft-shell clam transmissible cancer (bioRxiv).</title>
        <authorList>
            <person name="Hart S.F.M."/>
            <person name="Yonemitsu M.A."/>
            <person name="Giersch R.M."/>
            <person name="Beal B.F."/>
            <person name="Arriagada G."/>
            <person name="Davis B.W."/>
            <person name="Ostrander E.A."/>
            <person name="Goff S.P."/>
            <person name="Metzger M.J."/>
        </authorList>
    </citation>
    <scope>NUCLEOTIDE SEQUENCE</scope>
    <source>
        <strain evidence="7">MELC-2E11</strain>
        <tissue evidence="7">Siphon/mantle</tissue>
    </source>
</reference>